<comment type="caution">
    <text evidence="1">The sequence shown here is derived from an EMBL/GenBank/DDBJ whole genome shotgun (WGS) entry which is preliminary data.</text>
</comment>
<reference evidence="1 2" key="1">
    <citation type="submission" date="2018-11" db="EMBL/GenBank/DDBJ databases">
        <title>Sequencing the genomes of 1000 actinobacteria strains.</title>
        <authorList>
            <person name="Klenk H.-P."/>
        </authorList>
    </citation>
    <scope>NUCLEOTIDE SEQUENCE [LARGE SCALE GENOMIC DNA]</scope>
    <source>
        <strain evidence="1 2">DSM 15700</strain>
    </source>
</reference>
<accession>A0A3N4Z6C3</accession>
<name>A0A3N4Z6C3_9MICO</name>
<dbReference type="RefSeq" id="WP_246012290.1">
    <property type="nucleotide sequence ID" value="NZ_RKQZ01000001.1"/>
</dbReference>
<keyword evidence="2" id="KW-1185">Reference proteome</keyword>
<proteinExistence type="predicted"/>
<evidence type="ECO:0008006" key="3">
    <source>
        <dbReference type="Google" id="ProtNLM"/>
    </source>
</evidence>
<gene>
    <name evidence="1" type="ORF">EDD34_2005</name>
</gene>
<dbReference type="Proteomes" id="UP000280501">
    <property type="component" value="Unassembled WGS sequence"/>
</dbReference>
<dbReference type="AlphaFoldDB" id="A0A3N4Z6C3"/>
<organism evidence="1 2">
    <name type="scientific">Myceligenerans xiligouense</name>
    <dbReference type="NCBI Taxonomy" id="253184"/>
    <lineage>
        <taxon>Bacteria</taxon>
        <taxon>Bacillati</taxon>
        <taxon>Actinomycetota</taxon>
        <taxon>Actinomycetes</taxon>
        <taxon>Micrococcales</taxon>
        <taxon>Promicromonosporaceae</taxon>
        <taxon>Myceligenerans</taxon>
    </lineage>
</organism>
<sequence length="67" mass="7298">MATVMEEAPDPGPEFDGVHVGRPATRALLHAGYLVLADLPEDLGELRDLHGVGPKAIRRLEEARKRS</sequence>
<evidence type="ECO:0000313" key="1">
    <source>
        <dbReference type="EMBL" id="RPF21378.1"/>
    </source>
</evidence>
<evidence type="ECO:0000313" key="2">
    <source>
        <dbReference type="Proteomes" id="UP000280501"/>
    </source>
</evidence>
<dbReference type="EMBL" id="RKQZ01000001">
    <property type="protein sequence ID" value="RPF21378.1"/>
    <property type="molecule type" value="Genomic_DNA"/>
</dbReference>
<protein>
    <recommendedName>
        <fullName evidence="3">Helix-hairpin-helix protein</fullName>
    </recommendedName>
</protein>